<dbReference type="EMBL" id="AWGJ01000012">
    <property type="protein sequence ID" value="ODN73832.1"/>
    <property type="molecule type" value="Genomic_DNA"/>
</dbReference>
<keyword evidence="2" id="KW-0472">Membrane</keyword>
<evidence type="ECO:0008006" key="5">
    <source>
        <dbReference type="Google" id="ProtNLM"/>
    </source>
</evidence>
<feature type="compositionally biased region" description="Basic and acidic residues" evidence="1">
    <location>
        <begin position="511"/>
        <end position="529"/>
    </location>
</feature>
<protein>
    <recommendedName>
        <fullName evidence="5">Adhesin domain-containing protein</fullName>
    </recommendedName>
</protein>
<name>A0A1E3HBW3_9TREE</name>
<keyword evidence="4" id="KW-1185">Reference proteome</keyword>
<feature type="transmembrane region" description="Helical" evidence="2">
    <location>
        <begin position="61"/>
        <end position="82"/>
    </location>
</feature>
<reference evidence="3 4" key="1">
    <citation type="submission" date="2016-06" db="EMBL/GenBank/DDBJ databases">
        <title>Evolution of pathogenesis and genome organization in the Tremellales.</title>
        <authorList>
            <person name="Cuomo C."/>
            <person name="Litvintseva A."/>
            <person name="Heitman J."/>
            <person name="Chen Y."/>
            <person name="Sun S."/>
            <person name="Springer D."/>
            <person name="Dromer F."/>
            <person name="Young S."/>
            <person name="Zeng Q."/>
            <person name="Chapman S."/>
            <person name="Gujja S."/>
            <person name="Saif S."/>
            <person name="Birren B."/>
        </authorList>
    </citation>
    <scope>NUCLEOTIDE SEQUENCE [LARGE SCALE GENOMIC DNA]</scope>
    <source>
        <strain evidence="3 4">CBS 6039</strain>
    </source>
</reference>
<feature type="region of interest" description="Disordered" evidence="1">
    <location>
        <begin position="500"/>
        <end position="649"/>
    </location>
</feature>
<dbReference type="Proteomes" id="UP000094065">
    <property type="component" value="Unassembled WGS sequence"/>
</dbReference>
<dbReference type="GeneID" id="30158665"/>
<dbReference type="STRING" id="1295533.A0A1E3HBW3"/>
<feature type="compositionally biased region" description="Pro residues" evidence="1">
    <location>
        <begin position="593"/>
        <end position="632"/>
    </location>
</feature>
<comment type="caution">
    <text evidence="3">The sequence shown here is derived from an EMBL/GenBank/DDBJ whole genome shotgun (WGS) entry which is preliminary data.</text>
</comment>
<keyword evidence="2" id="KW-0812">Transmembrane</keyword>
<evidence type="ECO:0000313" key="3">
    <source>
        <dbReference type="EMBL" id="ODN73832.1"/>
    </source>
</evidence>
<feature type="region of interest" description="Disordered" evidence="1">
    <location>
        <begin position="319"/>
        <end position="425"/>
    </location>
</feature>
<gene>
    <name evidence="3" type="ORF">L202_07356</name>
</gene>
<proteinExistence type="predicted"/>
<keyword evidence="2" id="KW-1133">Transmembrane helix</keyword>
<dbReference type="OrthoDB" id="2575133at2759"/>
<evidence type="ECO:0000256" key="1">
    <source>
        <dbReference type="SAM" id="MobiDB-lite"/>
    </source>
</evidence>
<feature type="compositionally biased region" description="Basic residues" evidence="1">
    <location>
        <begin position="349"/>
        <end position="360"/>
    </location>
</feature>
<sequence>MSLPVYHQVPADEKRPLSPVSDDEFDPRQVHPASIGLRVGGGSVAQRAKDKYANMSKMKKALVALAVVWFTLIIAQKTAAGFSGPHHHGRHHHQGHEFGMEQWGNFDGPEGRPLPPMEFGHHGVHPHHHQPEDLAVIETVYGEASVVGEATAANASYPIHLGRGNHLDLDFKGEGKLVVSRTAEETKGPIVNLVVESTWTGEVEGVEMKSDGRSHALSVESSESSSHVVHLVLSAKQDKLPSISIRSSKDIDLTIDSSAQDVRIKHLSLKADSGNINLSEVVAGKLDAETISGNVGGTFNVSRAIIFKTVTGDIDATVNVQPLFPPPPHHNGTHSHPPPPPHKGVKGEHKPHHPPKHGKGEHKPQEDDREEREPEFHHKRGEQPEEFENRPEHPEEREEKPGWFSMFKSGPPKKPEHRGPPPPKPVKVGAFSSTGAITLHVHSPPFVSTETKAHSHTGDVKVVAPRKFHGFYDIGTFKGSYKVETKEGKVNKVLDEFVGEQGGKQSGLVFPEHRNGTEKVEGDFEKRSFDEEEFEFDGELSEAPAEDAPRDGPPPRDGEDGHPPPPPKGGKDGEHPPPPPPPGGKKPKGPNGEHPPPPPPGGKEPKGPKGPKPPKGPGGPPRKPHGPPPPPGQSEVFAHTDVGDVLVVL</sequence>
<dbReference type="AlphaFoldDB" id="A0A1E3HBW3"/>
<evidence type="ECO:0000313" key="4">
    <source>
        <dbReference type="Proteomes" id="UP000094065"/>
    </source>
</evidence>
<feature type="compositionally biased region" description="Basic and acidic residues" evidence="1">
    <location>
        <begin position="361"/>
        <end position="401"/>
    </location>
</feature>
<accession>A0A1E3HBW3</accession>
<evidence type="ECO:0000256" key="2">
    <source>
        <dbReference type="SAM" id="Phobius"/>
    </source>
</evidence>
<dbReference type="RefSeq" id="XP_018989694.1">
    <property type="nucleotide sequence ID" value="XM_019142051.1"/>
</dbReference>
<feature type="region of interest" description="Disordered" evidence="1">
    <location>
        <begin position="1"/>
        <end position="26"/>
    </location>
</feature>
<feature type="compositionally biased region" description="Acidic residues" evidence="1">
    <location>
        <begin position="530"/>
        <end position="540"/>
    </location>
</feature>
<feature type="compositionally biased region" description="Basic and acidic residues" evidence="1">
    <location>
        <begin position="547"/>
        <end position="562"/>
    </location>
</feature>
<organism evidence="3 4">
    <name type="scientific">Cryptococcus amylolentus CBS 6039</name>
    <dbReference type="NCBI Taxonomy" id="1295533"/>
    <lineage>
        <taxon>Eukaryota</taxon>
        <taxon>Fungi</taxon>
        <taxon>Dikarya</taxon>
        <taxon>Basidiomycota</taxon>
        <taxon>Agaricomycotina</taxon>
        <taxon>Tremellomycetes</taxon>
        <taxon>Tremellales</taxon>
        <taxon>Cryptococcaceae</taxon>
        <taxon>Cryptococcus</taxon>
    </lineage>
</organism>